<dbReference type="SMART" id="SM00343">
    <property type="entry name" value="ZnF_C2HC"/>
    <property type="match status" value="1"/>
</dbReference>
<keyword evidence="4" id="KW-1185">Reference proteome</keyword>
<dbReference type="PROSITE" id="PS50158">
    <property type="entry name" value="ZF_CCHC"/>
    <property type="match status" value="1"/>
</dbReference>
<evidence type="ECO:0000259" key="2">
    <source>
        <dbReference type="PROSITE" id="PS50158"/>
    </source>
</evidence>
<evidence type="ECO:0000313" key="3">
    <source>
        <dbReference type="EMBL" id="GJT78135.1"/>
    </source>
</evidence>
<dbReference type="SUPFAM" id="SSF57756">
    <property type="entry name" value="Retrovirus zinc finger-like domains"/>
    <property type="match status" value="1"/>
</dbReference>
<name>A0ABQ5GS61_9ASTR</name>
<comment type="caution">
    <text evidence="3">The sequence shown here is derived from an EMBL/GenBank/DDBJ whole genome shotgun (WGS) entry which is preliminary data.</text>
</comment>
<proteinExistence type="predicted"/>
<evidence type="ECO:0000313" key="4">
    <source>
        <dbReference type="Proteomes" id="UP001151760"/>
    </source>
</evidence>
<dbReference type="InterPro" id="IPR001878">
    <property type="entry name" value="Znf_CCHC"/>
</dbReference>
<dbReference type="InterPro" id="IPR036875">
    <property type="entry name" value="Znf_CCHC_sf"/>
</dbReference>
<protein>
    <submittedName>
        <fullName evidence="3">Retrovirus-related pol polyprotein from transposon TNT 1-94</fullName>
    </submittedName>
</protein>
<sequence length="242" mass="28256">MLANGYLRSVENQELGDTMTQNLTEIIYYCLQKILLTRIKWAEKTVPVAEIIAHRDSYDIYSTIDACPECYREMWESQLKVETSNTEIEVNRVKNDENLLWFLKMRNASKKRRLTHNSALILLVQENLQTYNNNLQEQSNVVRARENVGTLVVQKYGIQCYNCKEYGHVSRECQKPKRVKDAAYHKEKMLLCKQEEVGVQFNVVQSMMWKDDTDVELKEQGIGKNIYVHGIVHEVTTDSVEI</sequence>
<reference evidence="3" key="2">
    <citation type="submission" date="2022-01" db="EMBL/GenBank/DDBJ databases">
        <authorList>
            <person name="Yamashiro T."/>
            <person name="Shiraishi A."/>
            <person name="Satake H."/>
            <person name="Nakayama K."/>
        </authorList>
    </citation>
    <scope>NUCLEOTIDE SEQUENCE</scope>
</reference>
<accession>A0ABQ5GS61</accession>
<dbReference type="Gene3D" id="4.10.60.10">
    <property type="entry name" value="Zinc finger, CCHC-type"/>
    <property type="match status" value="1"/>
</dbReference>
<evidence type="ECO:0000256" key="1">
    <source>
        <dbReference type="PROSITE-ProRule" id="PRU00047"/>
    </source>
</evidence>
<feature type="domain" description="CCHC-type" evidence="2">
    <location>
        <begin position="160"/>
        <end position="175"/>
    </location>
</feature>
<gene>
    <name evidence="3" type="ORF">Tco_1044860</name>
</gene>
<dbReference type="Pfam" id="PF00098">
    <property type="entry name" value="zf-CCHC"/>
    <property type="match status" value="1"/>
</dbReference>
<keyword evidence="1" id="KW-0862">Zinc</keyword>
<keyword evidence="1" id="KW-0863">Zinc-finger</keyword>
<dbReference type="EMBL" id="BQNB010018775">
    <property type="protein sequence ID" value="GJT78135.1"/>
    <property type="molecule type" value="Genomic_DNA"/>
</dbReference>
<keyword evidence="1" id="KW-0479">Metal-binding</keyword>
<reference evidence="3" key="1">
    <citation type="journal article" date="2022" name="Int. J. Mol. Sci.">
        <title>Draft Genome of Tanacetum Coccineum: Genomic Comparison of Closely Related Tanacetum-Family Plants.</title>
        <authorList>
            <person name="Yamashiro T."/>
            <person name="Shiraishi A."/>
            <person name="Nakayama K."/>
            <person name="Satake H."/>
        </authorList>
    </citation>
    <scope>NUCLEOTIDE SEQUENCE</scope>
</reference>
<organism evidence="3 4">
    <name type="scientific">Tanacetum coccineum</name>
    <dbReference type="NCBI Taxonomy" id="301880"/>
    <lineage>
        <taxon>Eukaryota</taxon>
        <taxon>Viridiplantae</taxon>
        <taxon>Streptophyta</taxon>
        <taxon>Embryophyta</taxon>
        <taxon>Tracheophyta</taxon>
        <taxon>Spermatophyta</taxon>
        <taxon>Magnoliopsida</taxon>
        <taxon>eudicotyledons</taxon>
        <taxon>Gunneridae</taxon>
        <taxon>Pentapetalae</taxon>
        <taxon>asterids</taxon>
        <taxon>campanulids</taxon>
        <taxon>Asterales</taxon>
        <taxon>Asteraceae</taxon>
        <taxon>Asteroideae</taxon>
        <taxon>Anthemideae</taxon>
        <taxon>Anthemidinae</taxon>
        <taxon>Tanacetum</taxon>
    </lineage>
</organism>
<dbReference type="Proteomes" id="UP001151760">
    <property type="component" value="Unassembled WGS sequence"/>
</dbReference>